<dbReference type="Pfam" id="PF02737">
    <property type="entry name" value="3HCDH_N"/>
    <property type="match status" value="1"/>
</dbReference>
<dbReference type="SUPFAM" id="SSF48179">
    <property type="entry name" value="6-phosphogluconate dehydrogenase C-terminal domain-like"/>
    <property type="match status" value="1"/>
</dbReference>
<keyword evidence="5" id="KW-0443">Lipid metabolism</keyword>
<proteinExistence type="predicted"/>
<dbReference type="RefSeq" id="WP_345466067.1">
    <property type="nucleotide sequence ID" value="NZ_BAABRP010000011.1"/>
</dbReference>
<keyword evidence="2" id="KW-0276">Fatty acid metabolism</keyword>
<dbReference type="Gene3D" id="1.10.1040.10">
    <property type="entry name" value="N-(1-d-carboxylethyl)-l-norvaline Dehydrogenase, domain 2"/>
    <property type="match status" value="1"/>
</dbReference>
<keyword evidence="4" id="KW-0520">NAD</keyword>
<dbReference type="EMBL" id="BAABRP010000011">
    <property type="protein sequence ID" value="GAA5513956.1"/>
    <property type="molecule type" value="Genomic_DNA"/>
</dbReference>
<dbReference type="PANTHER" id="PTHR43561:SF3">
    <property type="entry name" value="HYDROXYACYL-COENZYME A DEHYDROGENASE, MITOCHONDRIAL"/>
    <property type="match status" value="1"/>
</dbReference>
<dbReference type="NCBIfam" id="NF006143">
    <property type="entry name" value="PRK08293.1"/>
    <property type="match status" value="1"/>
</dbReference>
<dbReference type="PANTHER" id="PTHR43561">
    <property type="match status" value="1"/>
</dbReference>
<reference evidence="9 10" key="1">
    <citation type="submission" date="2024-02" db="EMBL/GenBank/DDBJ databases">
        <title>Deinococcus carri NBRC 110142.</title>
        <authorList>
            <person name="Ichikawa N."/>
            <person name="Katano-Makiyama Y."/>
            <person name="Hidaka K."/>
        </authorList>
    </citation>
    <scope>NUCLEOTIDE SEQUENCE [LARGE SCALE GENOMIC DNA]</scope>
    <source>
        <strain evidence="9 10">NBRC 110142</strain>
    </source>
</reference>
<feature type="domain" description="3-hydroxyacyl-CoA dehydrogenase NAD binding" evidence="8">
    <location>
        <begin position="5"/>
        <end position="182"/>
    </location>
</feature>
<accession>A0ABP9W9Z3</accession>
<dbReference type="Pfam" id="PF00725">
    <property type="entry name" value="3HCDH"/>
    <property type="match status" value="1"/>
</dbReference>
<evidence type="ECO:0000256" key="6">
    <source>
        <dbReference type="ARBA" id="ARBA00049556"/>
    </source>
</evidence>
<evidence type="ECO:0000256" key="5">
    <source>
        <dbReference type="ARBA" id="ARBA00023098"/>
    </source>
</evidence>
<sequence length="295" mass="32102">MNIKTVTVCGSGVLGSQIAFQTAFHGFDVRVYDIDDEAIARARATVQGLQGRYQQDLQATPEQTQAALARLAFFTDLAEAVRGAELVIEAIPEVLDIKRDFYRKLGQVADPDTIFATNTSTLLPSELMEATGRPGKFLALHFANQIWVNNTAEIMRTPRTDDAVFDTVVQFARDIGMVALPLHKEQAGYILNTLLVPLLGAALELVVKGVADPQTVDKTWMVATGAPRGPFAILDVIGLTTPYNINLAASQGDPGRAAVAQYLKHYIDQGKLGVAAGEGFYTYPDPAYLREEFLK</sequence>
<evidence type="ECO:0000256" key="3">
    <source>
        <dbReference type="ARBA" id="ARBA00023002"/>
    </source>
</evidence>
<gene>
    <name evidence="9" type="primary">mmgB_1</name>
    <name evidence="9" type="ORF">Dcar01_02705</name>
</gene>
<keyword evidence="3" id="KW-0560">Oxidoreductase</keyword>
<evidence type="ECO:0000256" key="1">
    <source>
        <dbReference type="ARBA" id="ARBA00005005"/>
    </source>
</evidence>
<evidence type="ECO:0000313" key="10">
    <source>
        <dbReference type="Proteomes" id="UP001401887"/>
    </source>
</evidence>
<organism evidence="9 10">
    <name type="scientific">Deinococcus carri</name>
    <dbReference type="NCBI Taxonomy" id="1211323"/>
    <lineage>
        <taxon>Bacteria</taxon>
        <taxon>Thermotogati</taxon>
        <taxon>Deinococcota</taxon>
        <taxon>Deinococci</taxon>
        <taxon>Deinococcales</taxon>
        <taxon>Deinococcaceae</taxon>
        <taxon>Deinococcus</taxon>
    </lineage>
</organism>
<dbReference type="InterPro" id="IPR052242">
    <property type="entry name" value="Mito_3-hydroxyacyl-CoA_DH"/>
</dbReference>
<dbReference type="InterPro" id="IPR006108">
    <property type="entry name" value="3HC_DH_C"/>
</dbReference>
<evidence type="ECO:0000256" key="4">
    <source>
        <dbReference type="ARBA" id="ARBA00023027"/>
    </source>
</evidence>
<dbReference type="InterPro" id="IPR036291">
    <property type="entry name" value="NAD(P)-bd_dom_sf"/>
</dbReference>
<dbReference type="SUPFAM" id="SSF51735">
    <property type="entry name" value="NAD(P)-binding Rossmann-fold domains"/>
    <property type="match status" value="1"/>
</dbReference>
<name>A0ABP9W9Z3_9DEIO</name>
<dbReference type="PIRSF" id="PIRSF000105">
    <property type="entry name" value="HCDH"/>
    <property type="match status" value="1"/>
</dbReference>
<evidence type="ECO:0000256" key="2">
    <source>
        <dbReference type="ARBA" id="ARBA00022832"/>
    </source>
</evidence>
<comment type="caution">
    <text evidence="9">The sequence shown here is derived from an EMBL/GenBank/DDBJ whole genome shotgun (WGS) entry which is preliminary data.</text>
</comment>
<evidence type="ECO:0000259" key="7">
    <source>
        <dbReference type="Pfam" id="PF00725"/>
    </source>
</evidence>
<dbReference type="Proteomes" id="UP001401887">
    <property type="component" value="Unassembled WGS sequence"/>
</dbReference>
<evidence type="ECO:0000259" key="8">
    <source>
        <dbReference type="Pfam" id="PF02737"/>
    </source>
</evidence>
<dbReference type="InterPro" id="IPR022694">
    <property type="entry name" value="3-OHacyl-CoA_DH"/>
</dbReference>
<keyword evidence="10" id="KW-1185">Reference proteome</keyword>
<dbReference type="InterPro" id="IPR013328">
    <property type="entry name" value="6PGD_dom2"/>
</dbReference>
<dbReference type="InterPro" id="IPR006176">
    <property type="entry name" value="3-OHacyl-CoA_DH_NAD-bd"/>
</dbReference>
<dbReference type="InterPro" id="IPR008927">
    <property type="entry name" value="6-PGluconate_DH-like_C_sf"/>
</dbReference>
<comment type="catalytic activity">
    <reaction evidence="6">
        <text>a (3S)-3-hydroxyacyl-CoA + NAD(+) = a 3-oxoacyl-CoA + NADH + H(+)</text>
        <dbReference type="Rhea" id="RHEA:22432"/>
        <dbReference type="ChEBI" id="CHEBI:15378"/>
        <dbReference type="ChEBI" id="CHEBI:57318"/>
        <dbReference type="ChEBI" id="CHEBI:57540"/>
        <dbReference type="ChEBI" id="CHEBI:57945"/>
        <dbReference type="ChEBI" id="CHEBI:90726"/>
        <dbReference type="EC" id="1.1.1.35"/>
    </reaction>
</comment>
<protein>
    <submittedName>
        <fullName evidence="9">3-hydroxybutyryl-CoA dehydrogenase</fullName>
    </submittedName>
</protein>
<dbReference type="Gene3D" id="3.40.50.720">
    <property type="entry name" value="NAD(P)-binding Rossmann-like Domain"/>
    <property type="match status" value="1"/>
</dbReference>
<evidence type="ECO:0000313" key="9">
    <source>
        <dbReference type="EMBL" id="GAA5513956.1"/>
    </source>
</evidence>
<feature type="domain" description="3-hydroxyacyl-CoA dehydrogenase C-terminal" evidence="7">
    <location>
        <begin position="188"/>
        <end position="283"/>
    </location>
</feature>
<comment type="pathway">
    <text evidence="1">Lipid metabolism; fatty acid beta-oxidation.</text>
</comment>